<dbReference type="STRING" id="1797472.A2215_03490"/>
<gene>
    <name evidence="1" type="ORF">A2215_03490</name>
</gene>
<comment type="caution">
    <text evidence="1">The sequence shown here is derived from an EMBL/GenBank/DDBJ whole genome shotgun (WGS) entry which is preliminary data.</text>
</comment>
<reference evidence="1 2" key="1">
    <citation type="journal article" date="2016" name="Nat. Commun.">
        <title>Thousands of microbial genomes shed light on interconnected biogeochemical processes in an aquifer system.</title>
        <authorList>
            <person name="Anantharaman K."/>
            <person name="Brown C.T."/>
            <person name="Hug L.A."/>
            <person name="Sharon I."/>
            <person name="Castelle C.J."/>
            <person name="Probst A.J."/>
            <person name="Thomas B.C."/>
            <person name="Singh A."/>
            <person name="Wilkins M.J."/>
            <person name="Karaoz U."/>
            <person name="Brodie E.L."/>
            <person name="Williams K.H."/>
            <person name="Hubbard S.S."/>
            <person name="Banfield J.F."/>
        </authorList>
    </citation>
    <scope>NUCLEOTIDE SEQUENCE [LARGE SCALE GENOMIC DNA]</scope>
</reference>
<dbReference type="EMBL" id="MEZY01000018">
    <property type="protein sequence ID" value="OGD64426.1"/>
    <property type="molecule type" value="Genomic_DNA"/>
</dbReference>
<protein>
    <recommendedName>
        <fullName evidence="3">Aminoglycoside phosphotransferase domain-containing protein</fullName>
    </recommendedName>
</protein>
<evidence type="ECO:0008006" key="3">
    <source>
        <dbReference type="Google" id="ProtNLM"/>
    </source>
</evidence>
<accession>A0A1F5EAW8</accession>
<proteinExistence type="predicted"/>
<name>A0A1F5EAW8_9BACT</name>
<organism evidence="1 2">
    <name type="scientific">Candidatus Berkelbacteria bacterium RIFOXYA2_FULL_43_10</name>
    <dbReference type="NCBI Taxonomy" id="1797472"/>
    <lineage>
        <taxon>Bacteria</taxon>
        <taxon>Candidatus Berkelbacteria</taxon>
    </lineage>
</organism>
<sequence>MSNAEEYQKLIKDLEFTEIKPVIKDYSADRFIVRGTINRRDVLLKILPRSDKNRVKSYKKEFLVDKLMNEHNKDLKLPVIVKTKVLAQGQNDKYFWVIRKYYSGLSLSNYYPKKGMLRGYDIIRKTFLNARSSIIKGIVENLYSIQKIAINVRRFGVHKSQLQKRYEDSFDCDLILKCAKLLGQDLSHTISYTKSHRSEYFSEKYIVANVGDLVPPNIIVVEKNNIIFSDFEWFCFDNNTMDVAVLWIYFWRYKKWQDQLIKLTITNDELRANFRYSVIRVLLSKMLSIVSGRWGKIEMMDFYKQHKWAQYLKAAGESFEALMRVK</sequence>
<evidence type="ECO:0000313" key="1">
    <source>
        <dbReference type="EMBL" id="OGD64426.1"/>
    </source>
</evidence>
<evidence type="ECO:0000313" key="2">
    <source>
        <dbReference type="Proteomes" id="UP000178583"/>
    </source>
</evidence>
<dbReference type="AlphaFoldDB" id="A0A1F5EAW8"/>
<dbReference type="Proteomes" id="UP000178583">
    <property type="component" value="Unassembled WGS sequence"/>
</dbReference>
<dbReference type="SUPFAM" id="SSF56112">
    <property type="entry name" value="Protein kinase-like (PK-like)"/>
    <property type="match status" value="1"/>
</dbReference>
<dbReference type="InterPro" id="IPR011009">
    <property type="entry name" value="Kinase-like_dom_sf"/>
</dbReference>